<name>A7I070_CAMHC</name>
<feature type="transmembrane region" description="Helical" evidence="1">
    <location>
        <begin position="7"/>
        <end position="23"/>
    </location>
</feature>
<dbReference type="RefSeq" id="WP_012108193.1">
    <property type="nucleotide sequence ID" value="NC_009714.1"/>
</dbReference>
<feature type="transmembrane region" description="Helical" evidence="1">
    <location>
        <begin position="55"/>
        <end position="72"/>
    </location>
</feature>
<evidence type="ECO:0000256" key="1">
    <source>
        <dbReference type="SAM" id="Phobius"/>
    </source>
</evidence>
<keyword evidence="1" id="KW-0812">Transmembrane</keyword>
<dbReference type="STRING" id="360107.CHAB381_0308"/>
<evidence type="ECO:0000313" key="3">
    <source>
        <dbReference type="Proteomes" id="UP000002407"/>
    </source>
</evidence>
<organism evidence="2 3">
    <name type="scientific">Campylobacter hominis (strain ATCC BAA-381 / DSM 21671 / CCUG 45161 / LMG 19568 / NCTC 13146 / CH001A)</name>
    <dbReference type="NCBI Taxonomy" id="360107"/>
    <lineage>
        <taxon>Bacteria</taxon>
        <taxon>Pseudomonadati</taxon>
        <taxon>Campylobacterota</taxon>
        <taxon>Epsilonproteobacteria</taxon>
        <taxon>Campylobacterales</taxon>
        <taxon>Campylobacteraceae</taxon>
        <taxon>Campylobacter</taxon>
    </lineage>
</organism>
<keyword evidence="1" id="KW-1133">Transmembrane helix</keyword>
<dbReference type="Proteomes" id="UP000002407">
    <property type="component" value="Chromosome"/>
</dbReference>
<dbReference type="OrthoDB" id="5359036at2"/>
<feature type="transmembrane region" description="Helical" evidence="1">
    <location>
        <begin position="142"/>
        <end position="159"/>
    </location>
</feature>
<evidence type="ECO:0000313" key="2">
    <source>
        <dbReference type="EMBL" id="ABS52397.1"/>
    </source>
</evidence>
<dbReference type="HOGENOM" id="CLU_134898_0_0_7"/>
<reference evidence="3" key="1">
    <citation type="submission" date="2007-07" db="EMBL/GenBank/DDBJ databases">
        <title>Complete genome sequence of Campylobacter hominis ATCC BAA-381, a commensal isolated from the human gastrointestinal tract.</title>
        <authorList>
            <person name="Fouts D.E."/>
            <person name="Mongodin E.F."/>
            <person name="Puiu D."/>
            <person name="Sebastian Y."/>
            <person name="Miller W.G."/>
            <person name="Mandrell R.E."/>
            <person name="Nelson K.E."/>
        </authorList>
    </citation>
    <scope>NUCLEOTIDE SEQUENCE [LARGE SCALE GENOMIC DNA]</scope>
    <source>
        <strain evidence="3">ATCC BAA-381 / LMG 19568 / NCTC 13146 / CH001A</strain>
    </source>
</reference>
<feature type="transmembrane region" description="Helical" evidence="1">
    <location>
        <begin position="107"/>
        <end position="130"/>
    </location>
</feature>
<gene>
    <name evidence="2" type="ordered locus">CHAB381_0308</name>
</gene>
<dbReference type="EMBL" id="CP000776">
    <property type="protein sequence ID" value="ABS52397.1"/>
    <property type="molecule type" value="Genomic_DNA"/>
</dbReference>
<accession>A7I070</accession>
<dbReference type="AlphaFoldDB" id="A7I070"/>
<dbReference type="KEGG" id="cha:CHAB381_0308"/>
<proteinExistence type="predicted"/>
<keyword evidence="3" id="KW-1185">Reference proteome</keyword>
<sequence length="162" mass="19094">MQRSRGNLYIVANFAFAIFLLIYETTSALYQLFPPLIGLFFALMLTIFFRKDKKFQKLDSSYYFVIFFLFFAEQIHGFALFSIAISFMIFYFLIFKILLKIIKIRNFILILAVIFGYVSPFLITNALNFLLEEETLKFGYEYAIYIVIESSLAVFLFRGKLV</sequence>
<dbReference type="eggNOG" id="ENOG5031DBR">
    <property type="taxonomic scope" value="Bacteria"/>
</dbReference>
<feature type="transmembrane region" description="Helical" evidence="1">
    <location>
        <begin position="78"/>
        <end position="95"/>
    </location>
</feature>
<protein>
    <submittedName>
        <fullName evidence="2">Uncharacterized protein</fullName>
    </submittedName>
</protein>
<feature type="transmembrane region" description="Helical" evidence="1">
    <location>
        <begin position="29"/>
        <end position="48"/>
    </location>
</feature>
<keyword evidence="1" id="KW-0472">Membrane</keyword>